<protein>
    <submittedName>
        <fullName evidence="2">GPR1/FUN34/yaaH family protein</fullName>
    </submittedName>
</protein>
<keyword evidence="1" id="KW-0812">Transmembrane</keyword>
<feature type="transmembrane region" description="Helical" evidence="1">
    <location>
        <begin position="120"/>
        <end position="137"/>
    </location>
</feature>
<accession>A0A1N7Q607</accession>
<keyword evidence="1" id="KW-0472">Membrane</keyword>
<proteinExistence type="predicted"/>
<dbReference type="STRING" id="484498.SAMN05421686_11436"/>
<feature type="transmembrane region" description="Helical" evidence="1">
    <location>
        <begin position="83"/>
        <end position="100"/>
    </location>
</feature>
<reference evidence="3" key="1">
    <citation type="submission" date="2017-01" db="EMBL/GenBank/DDBJ databases">
        <authorList>
            <person name="Varghese N."/>
            <person name="Submissions S."/>
        </authorList>
    </citation>
    <scope>NUCLEOTIDE SEQUENCE [LARGE SCALE GENOMIC DNA]</scope>
    <source>
        <strain evidence="3">DSM 24913</strain>
    </source>
</reference>
<gene>
    <name evidence="2" type="ORF">SAMN05421686_11436</name>
</gene>
<keyword evidence="3" id="KW-1185">Reference proteome</keyword>
<name>A0A1N7Q607_9GAMM</name>
<organism evidence="2 3">
    <name type="scientific">Thalassolituus maritimus</name>
    <dbReference type="NCBI Taxonomy" id="484498"/>
    <lineage>
        <taxon>Bacteria</taxon>
        <taxon>Pseudomonadati</taxon>
        <taxon>Pseudomonadota</taxon>
        <taxon>Gammaproteobacteria</taxon>
        <taxon>Oceanospirillales</taxon>
        <taxon>Oceanospirillaceae</taxon>
        <taxon>Thalassolituus</taxon>
    </lineage>
</organism>
<keyword evidence="1" id="KW-1133">Transmembrane helix</keyword>
<dbReference type="Proteomes" id="UP000185639">
    <property type="component" value="Unassembled WGS sequence"/>
</dbReference>
<evidence type="ECO:0000256" key="1">
    <source>
        <dbReference type="SAM" id="Phobius"/>
    </source>
</evidence>
<dbReference type="RefSeq" id="WP_076517971.1">
    <property type="nucleotide sequence ID" value="NZ_FTOH01000014.1"/>
</dbReference>
<evidence type="ECO:0000313" key="3">
    <source>
        <dbReference type="Proteomes" id="UP000185639"/>
    </source>
</evidence>
<dbReference type="InterPro" id="IPR021836">
    <property type="entry name" value="DUF3429"/>
</dbReference>
<feature type="transmembrane region" description="Helical" evidence="1">
    <location>
        <begin position="36"/>
        <end position="53"/>
    </location>
</feature>
<evidence type="ECO:0000313" key="2">
    <source>
        <dbReference type="EMBL" id="SIT18320.1"/>
    </source>
</evidence>
<dbReference type="OrthoDB" id="8591832at2"/>
<dbReference type="EMBL" id="FTOH01000014">
    <property type="protein sequence ID" value="SIT18320.1"/>
    <property type="molecule type" value="Genomic_DNA"/>
</dbReference>
<dbReference type="Pfam" id="PF11911">
    <property type="entry name" value="DUF3429"/>
    <property type="match status" value="1"/>
</dbReference>
<sequence>MNGISQKLGYAGLIPFVFFALSVLAGSTWALDFFTLYSALILSFMAGACWGVMQAHRDHVSSAELGLSIGVFLWGWLMYFVPHIAGLPGLLLGYWVLVWLERQPVFRQSYKRDYRTMRWTLTLVVSACHAVAFWGLLT</sequence>
<feature type="transmembrane region" description="Helical" evidence="1">
    <location>
        <begin position="12"/>
        <end position="30"/>
    </location>
</feature>
<dbReference type="AlphaFoldDB" id="A0A1N7Q607"/>